<name>K2GF21_9BACT</name>
<accession>K2GF21</accession>
<reference evidence="2" key="1">
    <citation type="journal article" date="2012" name="Science">
        <title>Fermentation, hydrogen, and sulfur metabolism in multiple uncultivated bacterial phyla.</title>
        <authorList>
            <person name="Wrighton K.C."/>
            <person name="Thomas B.C."/>
            <person name="Sharon I."/>
            <person name="Miller C.S."/>
            <person name="Castelle C.J."/>
            <person name="VerBerkmoes N.C."/>
            <person name="Wilkins M.J."/>
            <person name="Hettich R.L."/>
            <person name="Lipton M.S."/>
            <person name="Williams K.H."/>
            <person name="Long P.E."/>
            <person name="Banfield J.F."/>
        </authorList>
    </citation>
    <scope>NUCLEOTIDE SEQUENCE [LARGE SCALE GENOMIC DNA]</scope>
</reference>
<dbReference type="EMBL" id="AMFJ01000266">
    <property type="protein sequence ID" value="EKE28904.1"/>
    <property type="molecule type" value="Genomic_DNA"/>
</dbReference>
<dbReference type="Gene3D" id="3.40.50.150">
    <property type="entry name" value="Vaccinia Virus protein VP39"/>
    <property type="match status" value="1"/>
</dbReference>
<evidence type="ECO:0000313" key="2">
    <source>
        <dbReference type="EMBL" id="EKE28904.1"/>
    </source>
</evidence>
<dbReference type="SUPFAM" id="SSF53335">
    <property type="entry name" value="S-adenosyl-L-methionine-dependent methyltransferases"/>
    <property type="match status" value="1"/>
</dbReference>
<dbReference type="AlphaFoldDB" id="K2GF21"/>
<sequence>MNHIAKNRETYDILASEYEQKAEIRDMYNKMLIEKVFVEHLEKWKKILDVGCSVWVDIKALTDSWYIVEWTDISQEMINFSEARNPWVKHTCGNFLDIGFGKYDAIFSQAFIHLFPEDEVVKILEKMKSILNENWIAYFTTTKSEIPLEWWYEKKDYEGLHKRYRRHWTKPELTEMLERFFSVKKYHELEDPYGKVFMIYIVVNDKCN</sequence>
<proteinExistence type="predicted"/>
<gene>
    <name evidence="2" type="ORF">ACD_2C00266G0010</name>
</gene>
<dbReference type="Pfam" id="PF13649">
    <property type="entry name" value="Methyltransf_25"/>
    <property type="match status" value="1"/>
</dbReference>
<evidence type="ECO:0000259" key="1">
    <source>
        <dbReference type="Pfam" id="PF13649"/>
    </source>
</evidence>
<dbReference type="InterPro" id="IPR029063">
    <property type="entry name" value="SAM-dependent_MTases_sf"/>
</dbReference>
<dbReference type="InterPro" id="IPR041698">
    <property type="entry name" value="Methyltransf_25"/>
</dbReference>
<feature type="domain" description="Methyltransferase" evidence="1">
    <location>
        <begin position="47"/>
        <end position="133"/>
    </location>
</feature>
<dbReference type="CDD" id="cd02440">
    <property type="entry name" value="AdoMet_MTases"/>
    <property type="match status" value="1"/>
</dbReference>
<organism evidence="2">
    <name type="scientific">uncultured bacterium</name>
    <name type="common">gcode 4</name>
    <dbReference type="NCBI Taxonomy" id="1234023"/>
    <lineage>
        <taxon>Bacteria</taxon>
        <taxon>environmental samples</taxon>
    </lineage>
</organism>
<protein>
    <recommendedName>
        <fullName evidence="1">Methyltransferase domain-containing protein</fullName>
    </recommendedName>
</protein>
<comment type="caution">
    <text evidence="2">The sequence shown here is derived from an EMBL/GenBank/DDBJ whole genome shotgun (WGS) entry which is preliminary data.</text>
</comment>